<keyword evidence="6" id="KW-0175">Coiled coil</keyword>
<feature type="signal peptide" evidence="8">
    <location>
        <begin position="1"/>
        <end position="19"/>
    </location>
</feature>
<evidence type="ECO:0000256" key="8">
    <source>
        <dbReference type="SAM" id="SignalP"/>
    </source>
</evidence>
<evidence type="ECO:0000259" key="9">
    <source>
        <dbReference type="SMART" id="SM00287"/>
    </source>
</evidence>
<dbReference type="Proteomes" id="UP000282818">
    <property type="component" value="Unassembled WGS sequence"/>
</dbReference>
<dbReference type="InterPro" id="IPR003646">
    <property type="entry name" value="SH3-like_bac-type"/>
</dbReference>
<organism evidence="10 11">
    <name type="scientific">Neptunomonas marina</name>
    <dbReference type="NCBI Taxonomy" id="1815562"/>
    <lineage>
        <taxon>Bacteria</taxon>
        <taxon>Pseudomonadati</taxon>
        <taxon>Pseudomonadota</taxon>
        <taxon>Gammaproteobacteria</taxon>
        <taxon>Oceanospirillales</taxon>
        <taxon>Oceanospirillaceae</taxon>
        <taxon>Neptunomonas</taxon>
    </lineage>
</organism>
<keyword evidence="5 7" id="KW-0472">Membrane</keyword>
<dbReference type="NCBIfam" id="TIGR04211">
    <property type="entry name" value="SH3_and_anchor"/>
    <property type="match status" value="1"/>
</dbReference>
<dbReference type="GO" id="GO:0016020">
    <property type="term" value="C:membrane"/>
    <property type="evidence" value="ECO:0007669"/>
    <property type="project" value="UniProtKB-SubCell"/>
</dbReference>
<name>A0A437QCZ4_9GAMM</name>
<dbReference type="Gene3D" id="1.20.5.300">
    <property type="match status" value="1"/>
</dbReference>
<keyword evidence="3 8" id="KW-0732">Signal</keyword>
<evidence type="ECO:0000256" key="6">
    <source>
        <dbReference type="SAM" id="Coils"/>
    </source>
</evidence>
<evidence type="ECO:0000256" key="1">
    <source>
        <dbReference type="ARBA" id="ARBA00004167"/>
    </source>
</evidence>
<keyword evidence="2 7" id="KW-0812">Transmembrane</keyword>
<proteinExistence type="predicted"/>
<comment type="caution">
    <text evidence="10">The sequence shown here is derived from an EMBL/GenBank/DDBJ whole genome shotgun (WGS) entry which is preliminary data.</text>
</comment>
<keyword evidence="11" id="KW-1185">Reference proteome</keyword>
<evidence type="ECO:0000256" key="3">
    <source>
        <dbReference type="ARBA" id="ARBA00022729"/>
    </source>
</evidence>
<comment type="subcellular location">
    <subcellularLocation>
        <location evidence="1">Membrane</location>
        <topology evidence="1">Single-pass membrane protein</topology>
    </subcellularLocation>
</comment>
<feature type="chain" id="PRO_5019529847" evidence="8">
    <location>
        <begin position="20"/>
        <end position="190"/>
    </location>
</feature>
<dbReference type="InterPro" id="IPR016476">
    <property type="entry name" value="SH3_dom_pro"/>
</dbReference>
<dbReference type="EMBL" id="SACQ01000001">
    <property type="protein sequence ID" value="RVU32263.1"/>
    <property type="molecule type" value="Genomic_DNA"/>
</dbReference>
<dbReference type="Gene3D" id="2.30.30.40">
    <property type="entry name" value="SH3 Domains"/>
    <property type="match status" value="1"/>
</dbReference>
<feature type="transmembrane region" description="Helical" evidence="7">
    <location>
        <begin position="158"/>
        <end position="179"/>
    </location>
</feature>
<dbReference type="Pfam" id="PF08239">
    <property type="entry name" value="SH3_3"/>
    <property type="match status" value="1"/>
</dbReference>
<evidence type="ECO:0000313" key="11">
    <source>
        <dbReference type="Proteomes" id="UP000282818"/>
    </source>
</evidence>
<dbReference type="AlphaFoldDB" id="A0A437QCZ4"/>
<accession>A0A437QCZ4</accession>
<evidence type="ECO:0000256" key="5">
    <source>
        <dbReference type="ARBA" id="ARBA00023136"/>
    </source>
</evidence>
<sequence length="190" mass="20952">MKKLILTTALLIAFQPAFAEKGHIADDVFVFIHGGPSNKFRITGRVRSGSPITILKKSPDGKFVQIRTASGKVGWADGNNVASGDSMQIKVPKLETALQKSEAMVTEQGEEIEQLAAELDTYKAENSTYTEQLDKLNAEIKGLNRQIEGMDESNLMRWFTHGGLVALGGVILGLLIPLLPKKKKRRDDWF</sequence>
<dbReference type="RefSeq" id="WP_127692432.1">
    <property type="nucleotide sequence ID" value="NZ_SACQ01000001.1"/>
</dbReference>
<feature type="domain" description="SH3b" evidence="9">
    <location>
        <begin position="19"/>
        <end position="85"/>
    </location>
</feature>
<gene>
    <name evidence="10" type="ORF">EOE65_01010</name>
</gene>
<evidence type="ECO:0000256" key="4">
    <source>
        <dbReference type="ARBA" id="ARBA00022989"/>
    </source>
</evidence>
<evidence type="ECO:0000313" key="10">
    <source>
        <dbReference type="EMBL" id="RVU32263.1"/>
    </source>
</evidence>
<reference evidence="10 11" key="1">
    <citation type="submission" date="2019-01" db="EMBL/GenBank/DDBJ databases">
        <authorList>
            <person name="Chen W.-M."/>
        </authorList>
    </citation>
    <scope>NUCLEOTIDE SEQUENCE [LARGE SCALE GENOMIC DNA]</scope>
    <source>
        <strain evidence="10 11">HPM-16</strain>
    </source>
</reference>
<dbReference type="SMART" id="SM00287">
    <property type="entry name" value="SH3b"/>
    <property type="match status" value="1"/>
</dbReference>
<protein>
    <submittedName>
        <fullName evidence="10">TIGR04211 family SH3 domain-containing protein</fullName>
    </submittedName>
</protein>
<feature type="coiled-coil region" evidence="6">
    <location>
        <begin position="98"/>
        <end position="153"/>
    </location>
</feature>
<keyword evidence="4 7" id="KW-1133">Transmembrane helix</keyword>
<evidence type="ECO:0000256" key="7">
    <source>
        <dbReference type="SAM" id="Phobius"/>
    </source>
</evidence>
<evidence type="ECO:0000256" key="2">
    <source>
        <dbReference type="ARBA" id="ARBA00022692"/>
    </source>
</evidence>